<reference evidence="4 5" key="1">
    <citation type="submission" date="2013-09" db="EMBL/GenBank/DDBJ databases">
        <authorList>
            <person name="Zeng Z."/>
            <person name="Chen C."/>
        </authorList>
    </citation>
    <scope>NUCLEOTIDE SEQUENCE [LARGE SCALE GENOMIC DNA]</scope>
    <source>
        <strain evidence="4 5">F44-8</strain>
    </source>
</reference>
<evidence type="ECO:0000313" key="4">
    <source>
        <dbReference type="EMBL" id="KGO80760.1"/>
    </source>
</evidence>
<comment type="caution">
    <text evidence="4">The sequence shown here is derived from an EMBL/GenBank/DDBJ whole genome shotgun (WGS) entry which is preliminary data.</text>
</comment>
<dbReference type="SUPFAM" id="SSF48317">
    <property type="entry name" value="Acid phosphatase/Vanadium-dependent haloperoxidase"/>
    <property type="match status" value="1"/>
</dbReference>
<dbReference type="eggNOG" id="COG0671">
    <property type="taxonomic scope" value="Bacteria"/>
</dbReference>
<dbReference type="STRING" id="1406840.Q763_09485"/>
<feature type="domain" description="Phosphatidic acid phosphatase type 2/haloperoxidase" evidence="3">
    <location>
        <begin position="115"/>
        <end position="215"/>
    </location>
</feature>
<evidence type="ECO:0000256" key="1">
    <source>
        <dbReference type="SAM" id="Phobius"/>
    </source>
</evidence>
<dbReference type="Proteomes" id="UP000030129">
    <property type="component" value="Unassembled WGS sequence"/>
</dbReference>
<dbReference type="Pfam" id="PF01569">
    <property type="entry name" value="PAP2"/>
    <property type="match status" value="1"/>
</dbReference>
<organism evidence="4 5">
    <name type="scientific">Flavobacterium beibuense F44-8</name>
    <dbReference type="NCBI Taxonomy" id="1406840"/>
    <lineage>
        <taxon>Bacteria</taxon>
        <taxon>Pseudomonadati</taxon>
        <taxon>Bacteroidota</taxon>
        <taxon>Flavobacteriia</taxon>
        <taxon>Flavobacteriales</taxon>
        <taxon>Flavobacteriaceae</taxon>
        <taxon>Flavobacterium</taxon>
    </lineage>
</organism>
<dbReference type="Gene3D" id="1.20.144.10">
    <property type="entry name" value="Phosphatidic acid phosphatase type 2/haloperoxidase"/>
    <property type="match status" value="1"/>
</dbReference>
<evidence type="ECO:0000259" key="3">
    <source>
        <dbReference type="SMART" id="SM00014"/>
    </source>
</evidence>
<protein>
    <submittedName>
        <fullName evidence="4">PA-phosphatase</fullName>
    </submittedName>
</protein>
<proteinExistence type="predicted"/>
<keyword evidence="5" id="KW-1185">Reference proteome</keyword>
<dbReference type="CDD" id="cd03394">
    <property type="entry name" value="PAP2_like_5"/>
    <property type="match status" value="1"/>
</dbReference>
<keyword evidence="2" id="KW-0732">Signal</keyword>
<dbReference type="PANTHER" id="PTHR14969:SF13">
    <property type="entry name" value="AT30094P"/>
    <property type="match status" value="1"/>
</dbReference>
<accession>A0A0A2LXC0</accession>
<feature type="signal peptide" evidence="2">
    <location>
        <begin position="1"/>
        <end position="20"/>
    </location>
</feature>
<gene>
    <name evidence="4" type="ORF">Q763_09485</name>
</gene>
<keyword evidence="1" id="KW-1133">Transmembrane helix</keyword>
<evidence type="ECO:0000256" key="2">
    <source>
        <dbReference type="SAM" id="SignalP"/>
    </source>
</evidence>
<keyword evidence="1" id="KW-0812">Transmembrane</keyword>
<dbReference type="RefSeq" id="WP_035133529.1">
    <property type="nucleotide sequence ID" value="NZ_JRLV01000009.1"/>
</dbReference>
<dbReference type="PANTHER" id="PTHR14969">
    <property type="entry name" value="SPHINGOSINE-1-PHOSPHATE PHOSPHOHYDROLASE"/>
    <property type="match status" value="1"/>
</dbReference>
<sequence>MNRIIQLILLLLLCPYVVKAQQTQTDTITDTTATKHHRYNFRQLVIPAALVGYGVIGLDNGQCKKINYSIRNEVVEDIDQKLTIDDFMQYAPVLSVYALNFSGVEGKHNFKDRTIIMATSYIVMSSTVLSLKSVTHQLRPDGSSYNSFPSGHTATAFAGAEFLWQEYKDVSIWYGISGYLVATGTGMFRMYNNRHWLTDVAAGAGIGILSTKFAYWVYPFLRDKVFKGKNGEKKISAMAMPYYNGEQLGAAVTIKF</sequence>
<keyword evidence="1" id="KW-0472">Membrane</keyword>
<dbReference type="AlphaFoldDB" id="A0A0A2LXC0"/>
<dbReference type="InterPro" id="IPR000326">
    <property type="entry name" value="PAP2/HPO"/>
</dbReference>
<dbReference type="EMBL" id="JRLV01000009">
    <property type="protein sequence ID" value="KGO80760.1"/>
    <property type="molecule type" value="Genomic_DNA"/>
</dbReference>
<dbReference type="InterPro" id="IPR036938">
    <property type="entry name" value="PAP2/HPO_sf"/>
</dbReference>
<feature type="chain" id="PRO_5002002493" evidence="2">
    <location>
        <begin position="21"/>
        <end position="256"/>
    </location>
</feature>
<evidence type="ECO:0000313" key="5">
    <source>
        <dbReference type="Proteomes" id="UP000030129"/>
    </source>
</evidence>
<name>A0A0A2LXC0_9FLAO</name>
<dbReference type="SMART" id="SM00014">
    <property type="entry name" value="acidPPc"/>
    <property type="match status" value="1"/>
</dbReference>
<feature type="transmembrane region" description="Helical" evidence="1">
    <location>
        <begin position="200"/>
        <end position="218"/>
    </location>
</feature>